<accession>A0A310SI50</accession>
<protein>
    <submittedName>
        <fullName evidence="1">Uncharacterized protein</fullName>
    </submittedName>
</protein>
<proteinExistence type="predicted"/>
<sequence length="52" mass="5545">MRGCVRMPFNVSEEFSRDVLCRSALAIAAKSGRSSFTVSVLTVGVLVGKNPT</sequence>
<name>A0A310SI50_9HYME</name>
<dbReference type="Proteomes" id="UP000250275">
    <property type="component" value="Unassembled WGS sequence"/>
</dbReference>
<reference evidence="1 2" key="1">
    <citation type="submission" date="2015-07" db="EMBL/GenBank/DDBJ databases">
        <title>The genome of Eufriesea mexicana.</title>
        <authorList>
            <person name="Pan H."/>
            <person name="Kapheim K."/>
        </authorList>
    </citation>
    <scope>NUCLEOTIDE SEQUENCE [LARGE SCALE GENOMIC DNA]</scope>
    <source>
        <strain evidence="1">0111107269</strain>
        <tissue evidence="1">Whole body</tissue>
    </source>
</reference>
<evidence type="ECO:0000313" key="2">
    <source>
        <dbReference type="Proteomes" id="UP000250275"/>
    </source>
</evidence>
<organism evidence="1 2">
    <name type="scientific">Eufriesea mexicana</name>
    <dbReference type="NCBI Taxonomy" id="516756"/>
    <lineage>
        <taxon>Eukaryota</taxon>
        <taxon>Metazoa</taxon>
        <taxon>Ecdysozoa</taxon>
        <taxon>Arthropoda</taxon>
        <taxon>Hexapoda</taxon>
        <taxon>Insecta</taxon>
        <taxon>Pterygota</taxon>
        <taxon>Neoptera</taxon>
        <taxon>Endopterygota</taxon>
        <taxon>Hymenoptera</taxon>
        <taxon>Apocrita</taxon>
        <taxon>Aculeata</taxon>
        <taxon>Apoidea</taxon>
        <taxon>Anthophila</taxon>
        <taxon>Apidae</taxon>
        <taxon>Eufriesea</taxon>
    </lineage>
</organism>
<dbReference type="EMBL" id="KQ761020">
    <property type="protein sequence ID" value="OAD58393.1"/>
    <property type="molecule type" value="Genomic_DNA"/>
</dbReference>
<keyword evidence="2" id="KW-1185">Reference proteome</keyword>
<dbReference type="AlphaFoldDB" id="A0A310SI50"/>
<evidence type="ECO:0000313" key="1">
    <source>
        <dbReference type="EMBL" id="OAD58393.1"/>
    </source>
</evidence>
<gene>
    <name evidence="1" type="ORF">WN48_11354</name>
</gene>